<organism evidence="2">
    <name type="scientific">Oikopleura dioica</name>
    <name type="common">Tunicate</name>
    <dbReference type="NCBI Taxonomy" id="34765"/>
    <lineage>
        <taxon>Eukaryota</taxon>
        <taxon>Metazoa</taxon>
        <taxon>Chordata</taxon>
        <taxon>Tunicata</taxon>
        <taxon>Appendicularia</taxon>
        <taxon>Copelata</taxon>
        <taxon>Oikopleuridae</taxon>
        <taxon>Oikopleura</taxon>
    </lineage>
</organism>
<dbReference type="EMBL" id="AJ308493">
    <property type="protein sequence ID" value="CAC40993.1"/>
    <property type="molecule type" value="mRNA"/>
</dbReference>
<dbReference type="AlphaFoldDB" id="Q95Z79"/>
<evidence type="ECO:0000256" key="1">
    <source>
        <dbReference type="SAM" id="MobiDB-lite"/>
    </source>
</evidence>
<evidence type="ECO:0000313" key="2">
    <source>
        <dbReference type="EMBL" id="CAC40993.1"/>
    </source>
</evidence>
<feature type="region of interest" description="Disordered" evidence="1">
    <location>
        <begin position="491"/>
        <end position="523"/>
    </location>
</feature>
<feature type="compositionally biased region" description="Polar residues" evidence="1">
    <location>
        <begin position="291"/>
        <end position="305"/>
    </location>
</feature>
<accession>Q95Z79</accession>
<feature type="non-terminal residue" evidence="2">
    <location>
        <position position="1"/>
    </location>
</feature>
<feature type="compositionally biased region" description="Polar residues" evidence="1">
    <location>
        <begin position="495"/>
        <end position="508"/>
    </location>
</feature>
<sequence>ASVLSVAAADYACCPYDDYGMPETNCVSVLTEKSPFATADINEALVAQESFACKAWEANAGAANENHKAATVNDWGSCGFQRHFPWYNKKPTAATDPLVKIGLFKATGQDPTYEVFGTGGSYGSTGTNWNMLSLTQGSFSGSAAGNMPITGEVHLGGVCKLFVPVQMDYIRQVSVAGVHINNARIFAGTSQAFSAEMSAVVVGKTAAGTASTPWTGKFHAGTAYCFSVVNIAEFMTNRANLIANANVAGTDTRTAAEEIWYGDDQGLQYKTNGNTESAQFGTIWPGYDGTTDPSPGTAGQKTSGQHKVNMGSNFDVVVHFDSAWCSAHWTHVDMQKDQDHGAGTNTDTAGDNLKGFNNGAGAAKEAMMDAWDKRLPGDVGSCGLCMDHSQVTPGASIADVTSKCADNTWTAGTDGVTYTMGQTEGFNYHGTPAVPSNCVNINEYTSGTDNRWPNAGAWAAFYSFVTCARSDYMIYGFATRTLRTVTLDTPHQENVPASNTYNEAGSATHSDKDNVANSGKQNNDNRMIVVGGWHQDYRHGQGTCVRFNLRQVGENVKYCADGDEEQFNAKDTNSLYKNPTGDTKAWSQDHPNRCTWNWNYKNLANTYDAEAWFDSIDPLHMQVWEVNAVSQTAAEKFIDEPLPGATNTAGFQAAVVANTLTSPVVINVLMQERRRKVNGGTAGTYVDPSNLVMDSSHAVVSALTHFPAIGTPGADYIAFDNTSGGSTAKITLSCDTAAKYNGGSAGSARMRDHFPDCFFGDELHGQWEWSTGLSAVDGAANTAVWKFWAMLHSH</sequence>
<reference evidence="2" key="1">
    <citation type="journal article" date="2001" name="J. Biol. Chem.">
        <title>Molecular patterning of the oikoplastic epithelium of the larvacean tunicate Oikopleura dioica.</title>
        <authorList>
            <person name="Spada F."/>
            <person name="Steen H."/>
            <person name="Troedsson C."/>
            <person name="Kallesoe T."/>
            <person name="Spriet E."/>
            <person name="Mann M."/>
            <person name="Thompson E.M."/>
        </authorList>
    </citation>
    <scope>NUCLEOTIDE SEQUENCE</scope>
</reference>
<name>Q95Z79_OIKDI</name>
<protein>
    <submittedName>
        <fullName evidence="2">Oikosin2B1 protein</fullName>
    </submittedName>
</protein>
<proteinExistence type="evidence at transcript level"/>
<feature type="region of interest" description="Disordered" evidence="1">
    <location>
        <begin position="286"/>
        <end position="305"/>
    </location>
</feature>